<evidence type="ECO:0000313" key="1">
    <source>
        <dbReference type="EMBL" id="PIW73098.1"/>
    </source>
</evidence>
<sequence>MKNHKGAIATLLTLGLVLVGTLITLGTSLFVNNKNTNIASNPRAAGDSCNLPNNDSTCWIVKCINGKPGFLQFSPSLCQYDMPTSSCSGDSPYGGGGQMVIGV</sequence>
<evidence type="ECO:0000313" key="2">
    <source>
        <dbReference type="Proteomes" id="UP000230822"/>
    </source>
</evidence>
<comment type="caution">
    <text evidence="1">The sequence shown here is derived from an EMBL/GenBank/DDBJ whole genome shotgun (WGS) entry which is preliminary data.</text>
</comment>
<dbReference type="AlphaFoldDB" id="A0A2M7IBS3"/>
<accession>A0A2M7IBS3</accession>
<organism evidence="1 2">
    <name type="scientific">Candidatus Roizmanbacteria bacterium CG_4_8_14_3_um_filter_34_9</name>
    <dbReference type="NCBI Taxonomy" id="1974832"/>
    <lineage>
        <taxon>Bacteria</taxon>
        <taxon>Candidatus Roizmaniibacteriota</taxon>
    </lineage>
</organism>
<dbReference type="Proteomes" id="UP000230822">
    <property type="component" value="Unassembled WGS sequence"/>
</dbReference>
<gene>
    <name evidence="1" type="ORF">CO005_03250</name>
</gene>
<protein>
    <submittedName>
        <fullName evidence="1">Uncharacterized protein</fullName>
    </submittedName>
</protein>
<dbReference type="EMBL" id="PFGU01000087">
    <property type="protein sequence ID" value="PIW73098.1"/>
    <property type="molecule type" value="Genomic_DNA"/>
</dbReference>
<name>A0A2M7IBS3_9BACT</name>
<feature type="non-terminal residue" evidence="1">
    <location>
        <position position="103"/>
    </location>
</feature>
<proteinExistence type="predicted"/>
<reference evidence="2" key="1">
    <citation type="submission" date="2017-09" db="EMBL/GenBank/DDBJ databases">
        <title>Depth-based differentiation of microbial function through sediment-hosted aquifers and enrichment of novel symbionts in the deep terrestrial subsurface.</title>
        <authorList>
            <person name="Probst A.J."/>
            <person name="Ladd B."/>
            <person name="Jarett J.K."/>
            <person name="Geller-Mcgrath D.E."/>
            <person name="Sieber C.M.K."/>
            <person name="Emerson J.B."/>
            <person name="Anantharaman K."/>
            <person name="Thomas B.C."/>
            <person name="Malmstrom R."/>
            <person name="Stieglmeier M."/>
            <person name="Klingl A."/>
            <person name="Woyke T."/>
            <person name="Ryan C.M."/>
            <person name="Banfield J.F."/>
        </authorList>
    </citation>
    <scope>NUCLEOTIDE SEQUENCE [LARGE SCALE GENOMIC DNA]</scope>
</reference>